<sequence>MAEPLVTGTPPKSPVASFFRRVCTSYTWSVFRNKGNEGPEGYESLSDLTNASKSNQKVDHSKTDADRNSSGNHSDEDADGMEGKTDADKEEERQIPKVAPPSPRLDHLNAEEIGKLTNVFKKLETMEQEEKEFVKNQQERRDSMNDQVSLLERQQEKKTVRLCMLCDSATIWDGVGRACHFCKKRACSKCRTYVEPPPTGKAWNITKYFKGYWVCNVCYLNLDVLQKTGKWCQTDSDEGEEVPVRTSADFFKKVATDWGPDDEFDGCKP</sequence>
<dbReference type="GO" id="GO:0050806">
    <property type="term" value="P:positive regulation of synaptic transmission"/>
    <property type="evidence" value="ECO:0007669"/>
    <property type="project" value="TreeGrafter"/>
</dbReference>
<dbReference type="KEGG" id="lak:106152893"/>
<dbReference type="InterPro" id="IPR039032">
    <property type="entry name" value="Rim-like"/>
</dbReference>
<dbReference type="GO" id="GO:0048791">
    <property type="term" value="P:calcium ion-regulated exocytosis of neurotransmitter"/>
    <property type="evidence" value="ECO:0007669"/>
    <property type="project" value="TreeGrafter"/>
</dbReference>
<name>A0A1S3H9E0_LINAN</name>
<feature type="compositionally biased region" description="Polar residues" evidence="1">
    <location>
        <begin position="46"/>
        <end position="55"/>
    </location>
</feature>
<dbReference type="PANTHER" id="PTHR12157:SF25">
    <property type="entry name" value="REGULATING SYNAPTIC MEMBRANE EXOCYTOSIS PROTEIN 3"/>
    <property type="match status" value="1"/>
</dbReference>
<evidence type="ECO:0000256" key="1">
    <source>
        <dbReference type="SAM" id="MobiDB-lite"/>
    </source>
</evidence>
<dbReference type="InterPro" id="IPR013083">
    <property type="entry name" value="Znf_RING/FYVE/PHD"/>
</dbReference>
<proteinExistence type="predicted"/>
<dbReference type="STRING" id="7574.A0A1S3H9E0"/>
<dbReference type="Pfam" id="PF02318">
    <property type="entry name" value="FYVE_2"/>
    <property type="match status" value="1"/>
</dbReference>
<dbReference type="Gene3D" id="3.30.40.10">
    <property type="entry name" value="Zinc/RING finger domain, C3HC4 (zinc finger)"/>
    <property type="match status" value="1"/>
</dbReference>
<dbReference type="GO" id="GO:2000300">
    <property type="term" value="P:regulation of synaptic vesicle exocytosis"/>
    <property type="evidence" value="ECO:0007669"/>
    <property type="project" value="TreeGrafter"/>
</dbReference>
<dbReference type="Proteomes" id="UP000085678">
    <property type="component" value="Unplaced"/>
</dbReference>
<evidence type="ECO:0000313" key="3">
    <source>
        <dbReference type="Proteomes" id="UP000085678"/>
    </source>
</evidence>
<dbReference type="GO" id="GO:0042391">
    <property type="term" value="P:regulation of membrane potential"/>
    <property type="evidence" value="ECO:0007669"/>
    <property type="project" value="TreeGrafter"/>
</dbReference>
<dbReference type="SUPFAM" id="SSF57903">
    <property type="entry name" value="FYVE/PHD zinc finger"/>
    <property type="match status" value="1"/>
</dbReference>
<gene>
    <name evidence="4" type="primary">LOC106152893</name>
</gene>
<evidence type="ECO:0000313" key="4">
    <source>
        <dbReference type="RefSeq" id="XP_013382086.1"/>
    </source>
</evidence>
<dbReference type="PANTHER" id="PTHR12157">
    <property type="entry name" value="REGULATING SYNAPTIC MEMBRANE EXOCYTOSIS PROTEIN"/>
    <property type="match status" value="1"/>
</dbReference>
<organism evidence="3 4">
    <name type="scientific">Lingula anatina</name>
    <name type="common">Brachiopod</name>
    <name type="synonym">Lingula unguis</name>
    <dbReference type="NCBI Taxonomy" id="7574"/>
    <lineage>
        <taxon>Eukaryota</taxon>
        <taxon>Metazoa</taxon>
        <taxon>Spiralia</taxon>
        <taxon>Lophotrochozoa</taxon>
        <taxon>Brachiopoda</taxon>
        <taxon>Linguliformea</taxon>
        <taxon>Lingulata</taxon>
        <taxon>Lingulida</taxon>
        <taxon>Linguloidea</taxon>
        <taxon>Lingulidae</taxon>
        <taxon>Lingula</taxon>
    </lineage>
</organism>
<reference evidence="4" key="1">
    <citation type="submission" date="2025-08" db="UniProtKB">
        <authorList>
            <consortium name="RefSeq"/>
        </authorList>
    </citation>
    <scope>IDENTIFICATION</scope>
    <source>
        <tissue evidence="4">Gonads</tissue>
    </source>
</reference>
<dbReference type="RefSeq" id="XP_013382086.1">
    <property type="nucleotide sequence ID" value="XM_013526632.1"/>
</dbReference>
<dbReference type="InterPro" id="IPR041282">
    <property type="entry name" value="FYVE_2"/>
</dbReference>
<dbReference type="GeneID" id="106152893"/>
<evidence type="ECO:0000259" key="2">
    <source>
        <dbReference type="Pfam" id="PF02318"/>
    </source>
</evidence>
<feature type="region of interest" description="Disordered" evidence="1">
    <location>
        <begin position="30"/>
        <end position="110"/>
    </location>
</feature>
<feature type="compositionally biased region" description="Basic and acidic residues" evidence="1">
    <location>
        <begin position="81"/>
        <end position="95"/>
    </location>
</feature>
<dbReference type="GO" id="GO:0044325">
    <property type="term" value="F:transmembrane transporter binding"/>
    <property type="evidence" value="ECO:0007669"/>
    <property type="project" value="TreeGrafter"/>
</dbReference>
<keyword evidence="3" id="KW-1185">Reference proteome</keyword>
<dbReference type="CDD" id="cd00065">
    <property type="entry name" value="FYVE_like_SF"/>
    <property type="match status" value="1"/>
</dbReference>
<dbReference type="AlphaFoldDB" id="A0A1S3H9E0"/>
<dbReference type="GO" id="GO:0048788">
    <property type="term" value="C:cytoskeleton of presynaptic active zone"/>
    <property type="evidence" value="ECO:0007669"/>
    <property type="project" value="TreeGrafter"/>
</dbReference>
<dbReference type="GO" id="GO:0042734">
    <property type="term" value="C:presynaptic membrane"/>
    <property type="evidence" value="ECO:0007669"/>
    <property type="project" value="TreeGrafter"/>
</dbReference>
<dbReference type="InParanoid" id="A0A1S3H9E0"/>
<protein>
    <submittedName>
        <fullName evidence="4">Uncharacterized protein LOC106152893 isoform X1</fullName>
    </submittedName>
</protein>
<feature type="compositionally biased region" description="Basic and acidic residues" evidence="1">
    <location>
        <begin position="56"/>
        <end position="67"/>
    </location>
</feature>
<feature type="domain" description="FYVE-type zinc finger" evidence="2">
    <location>
        <begin position="108"/>
        <end position="232"/>
    </location>
</feature>
<dbReference type="GO" id="GO:0048167">
    <property type="term" value="P:regulation of synaptic plasticity"/>
    <property type="evidence" value="ECO:0007669"/>
    <property type="project" value="TreeGrafter"/>
</dbReference>
<accession>A0A1S3H9E0</accession>
<dbReference type="InterPro" id="IPR011011">
    <property type="entry name" value="Znf_FYVE_PHD"/>
</dbReference>
<dbReference type="GO" id="GO:0031267">
    <property type="term" value="F:small GTPase binding"/>
    <property type="evidence" value="ECO:0007669"/>
    <property type="project" value="InterPro"/>
</dbReference>